<dbReference type="Gene3D" id="3.90.1640.10">
    <property type="entry name" value="inorganic pyrophosphatase (n-terminal core)"/>
    <property type="match status" value="1"/>
</dbReference>
<dbReference type="InterPro" id="IPR001667">
    <property type="entry name" value="DDH_dom"/>
</dbReference>
<feature type="domain" description="DDH" evidence="1">
    <location>
        <begin position="14"/>
        <end position="159"/>
    </location>
</feature>
<dbReference type="PANTHER" id="PTHR47618:SF1">
    <property type="entry name" value="BIFUNCTIONAL OLIGORIBONUCLEASE AND PAP PHOSPHATASE NRNA"/>
    <property type="match status" value="1"/>
</dbReference>
<dbReference type="KEGG" id="gtl:EP073_09030"/>
<proteinExistence type="predicted"/>
<accession>A0A3R5XXC0</accession>
<dbReference type="AlphaFoldDB" id="A0A3R5XXC0"/>
<dbReference type="RefSeq" id="WP_128466824.1">
    <property type="nucleotide sequence ID" value="NZ_CP035108.1"/>
</dbReference>
<evidence type="ECO:0000313" key="2">
    <source>
        <dbReference type="EMBL" id="QAR33538.1"/>
    </source>
</evidence>
<dbReference type="Proteomes" id="UP000287502">
    <property type="component" value="Chromosome"/>
</dbReference>
<dbReference type="InterPro" id="IPR051319">
    <property type="entry name" value="Oligoribo/pAp-PDE_c-di-AMP_PDE"/>
</dbReference>
<organism evidence="2 3">
    <name type="scientific">Geovibrio thiophilus</name>
    <dbReference type="NCBI Taxonomy" id="139438"/>
    <lineage>
        <taxon>Bacteria</taxon>
        <taxon>Pseudomonadati</taxon>
        <taxon>Deferribacterota</taxon>
        <taxon>Deferribacteres</taxon>
        <taxon>Deferribacterales</taxon>
        <taxon>Geovibrionaceae</taxon>
        <taxon>Geovibrio</taxon>
    </lineage>
</organism>
<evidence type="ECO:0000259" key="1">
    <source>
        <dbReference type="Pfam" id="PF01368"/>
    </source>
</evidence>
<evidence type="ECO:0000313" key="3">
    <source>
        <dbReference type="Proteomes" id="UP000287502"/>
    </source>
</evidence>
<dbReference type="Pfam" id="PF01368">
    <property type="entry name" value="DHH"/>
    <property type="match status" value="1"/>
</dbReference>
<dbReference type="EMBL" id="CP035108">
    <property type="protein sequence ID" value="QAR33538.1"/>
    <property type="molecule type" value="Genomic_DNA"/>
</dbReference>
<dbReference type="InterPro" id="IPR038763">
    <property type="entry name" value="DHH_sf"/>
</dbReference>
<name>A0A3R5XXC0_9BACT</name>
<sequence>MIEKILLDVKPFRKVLILTHNNPDPDTIAAAAGIKMILSHKLKKRCTIAYHGIIGRAENRELIKTCKIDMHPSTKLNFARYDYLIVADTQPNAGNVYIPKNITPNVVIDHHTFRAQTKSTEIYDVRPGTGSTSTIIAEYMKALHLEPDVNVATALYYGMKTDTFGSGRSITQHDMEMMAFIFPHISTQKLQKIENPELPRYYFKTMKKAIEQAEIIDSLVFCDLGEVRNPDLIAETSDFILRMRDVKWSFVIGRIDSQSYFSLRCKSAKQLVGRIAGRIVKGIGTGGGHMKSAGGQINLESMPYEQVVPELKTRLLQRIGITGTEIKKI</sequence>
<dbReference type="PANTHER" id="PTHR47618">
    <property type="entry name" value="BIFUNCTIONAL OLIGORIBONUCLEASE AND PAP PHOSPHATASE NRNA"/>
    <property type="match status" value="1"/>
</dbReference>
<keyword evidence="3" id="KW-1185">Reference proteome</keyword>
<gene>
    <name evidence="2" type="ORF">EP073_09030</name>
</gene>
<dbReference type="OrthoDB" id="5490569at2"/>
<dbReference type="Gene3D" id="3.10.310.30">
    <property type="match status" value="1"/>
</dbReference>
<reference evidence="2 3" key="1">
    <citation type="submission" date="2019-01" db="EMBL/GenBank/DDBJ databases">
        <title>Geovibrio thiophilus DSM 11263, complete genome.</title>
        <authorList>
            <person name="Spring S."/>
            <person name="Bunk B."/>
            <person name="Sproer C."/>
        </authorList>
    </citation>
    <scope>NUCLEOTIDE SEQUENCE [LARGE SCALE GENOMIC DNA]</scope>
    <source>
        <strain evidence="2 3">DSM 11263</strain>
    </source>
</reference>
<protein>
    <submittedName>
        <fullName evidence="2">Bifunctional oligoribonuclease/PAP phosphatase NrnA</fullName>
    </submittedName>
</protein>
<dbReference type="SUPFAM" id="SSF64182">
    <property type="entry name" value="DHH phosphoesterases"/>
    <property type="match status" value="1"/>
</dbReference>